<sequence>MGGENNTPNPDQTRVRKRGRPPRKERPPGKPAHKKYAERRAAKLAKHESLLEEEVVAFETVIREGQDLLEEIAVRNEEPIPLRWAYYDGEKDENLDEEGHTVPPEYDSDGELELIPRERANIRNNNKGLAYGLMHDTVTEHEKALKEATGEVPDKSKNDQNQEMHWPTVIKALGRPRVMDQKRAEGKLPVCDRCKATSRVCDRTGWACEGCVANNVDCTWTHRVNHYTLHLATKDETVAKVGKKIHDSKGWERKSIRLATRMMIAEQDKLREIEARCGILQGALAARNNQQLSMVIQQAVQNSRKAVARVRQRVTEEKEKEIRNLHIQLGNAKAKAKDDEIKALRIENQRLMNEIEKLKGNKWGIAAARKPAKARTPAETRTRKVQARAAADVTTYALETQQTPAIQVTYSPPQNDHEWHASAGNAPPNYAPAEYPPAGGVLELITPEDLCVLQQAIYGSNETQQPVTEQHKAQQQPSDLFGNADPEENASTADNRRIDDRFGGLDQELFVLESGTSDDIAQFIQAQTLSETPAKQLESGQAPGSRLLNRQRIILSNSSEDENERTDPPAVACAALARLYENLRANGATVPQTIDMNDPEVRRSAYKALKNEQKGAGGRGRVRIQTEDLVRARYGNRDPLEFEENADEAAIEKTLREIACTDTAASNAHWNQEYERMFGSRSNNTTSPQASTPPTLGHTTRREASSQDPFAVPNTPSWTNGPINVVGAPDPNLPSLQIEGAEGPYWPTDDFGNSFIPRGGNMHRTNTELVNVMNNYLRDIPGLEAMTPGARLGQSTIDVDGDDEMMMD</sequence>
<dbReference type="Proteomes" id="UP001610334">
    <property type="component" value="Unassembled WGS sequence"/>
</dbReference>
<feature type="compositionally biased region" description="Polar residues" evidence="5">
    <location>
        <begin position="680"/>
        <end position="698"/>
    </location>
</feature>
<gene>
    <name evidence="6" type="ORF">BJX63DRAFT_431372</name>
</gene>
<dbReference type="EMBL" id="JBFXLT010000033">
    <property type="protein sequence ID" value="KAL2814473.1"/>
    <property type="molecule type" value="Genomic_DNA"/>
</dbReference>
<protein>
    <recommendedName>
        <fullName evidence="8">Zn(2)-C6 fungal-type domain-containing protein</fullName>
    </recommendedName>
</protein>
<feature type="region of interest" description="Disordered" evidence="5">
    <location>
        <begin position="1"/>
        <end position="41"/>
    </location>
</feature>
<feature type="compositionally biased region" description="Polar residues" evidence="5">
    <location>
        <begin position="462"/>
        <end position="478"/>
    </location>
</feature>
<reference evidence="6 7" key="1">
    <citation type="submission" date="2024-07" db="EMBL/GenBank/DDBJ databases">
        <title>Section-level genome sequencing and comparative genomics of Aspergillus sections Usti and Cavernicolus.</title>
        <authorList>
            <consortium name="Lawrence Berkeley National Laboratory"/>
            <person name="Nybo J.L."/>
            <person name="Vesth T.C."/>
            <person name="Theobald S."/>
            <person name="Frisvad J.C."/>
            <person name="Larsen T.O."/>
            <person name="Kjaerboelling I."/>
            <person name="Rothschild-Mancinelli K."/>
            <person name="Lyhne E.K."/>
            <person name="Kogle M.E."/>
            <person name="Barry K."/>
            <person name="Clum A."/>
            <person name="Na H."/>
            <person name="Ledsgaard L."/>
            <person name="Lin J."/>
            <person name="Lipzen A."/>
            <person name="Kuo A."/>
            <person name="Riley R."/>
            <person name="Mondo S."/>
            <person name="Labutti K."/>
            <person name="Haridas S."/>
            <person name="Pangalinan J."/>
            <person name="Salamov A.A."/>
            <person name="Simmons B.A."/>
            <person name="Magnuson J.K."/>
            <person name="Chen J."/>
            <person name="Drula E."/>
            <person name="Henrissat B."/>
            <person name="Wiebenga A."/>
            <person name="Lubbers R.J."/>
            <person name="Gomes A.C."/>
            <person name="Makela M.R."/>
            <person name="Stajich J."/>
            <person name="Grigoriev I.V."/>
            <person name="Mortensen U.H."/>
            <person name="De Vries R.P."/>
            <person name="Baker S.E."/>
            <person name="Andersen M.R."/>
        </authorList>
    </citation>
    <scope>NUCLEOTIDE SEQUENCE [LARGE SCALE GENOMIC DNA]</scope>
    <source>
        <strain evidence="6 7">CBS 588.65</strain>
    </source>
</reference>
<keyword evidence="4" id="KW-0175">Coiled coil</keyword>
<feature type="region of interest" description="Disordered" evidence="5">
    <location>
        <begin position="462"/>
        <end position="498"/>
    </location>
</feature>
<evidence type="ECO:0000313" key="6">
    <source>
        <dbReference type="EMBL" id="KAL2814473.1"/>
    </source>
</evidence>
<keyword evidence="7" id="KW-1185">Reference proteome</keyword>
<feature type="region of interest" description="Disordered" evidence="5">
    <location>
        <begin position="679"/>
        <end position="718"/>
    </location>
</feature>
<evidence type="ECO:0000256" key="5">
    <source>
        <dbReference type="SAM" id="MobiDB-lite"/>
    </source>
</evidence>
<evidence type="ECO:0000256" key="4">
    <source>
        <dbReference type="SAM" id="Coils"/>
    </source>
</evidence>
<comment type="caution">
    <text evidence="6">The sequence shown here is derived from an EMBL/GenBank/DDBJ whole genome shotgun (WGS) entry which is preliminary data.</text>
</comment>
<keyword evidence="2" id="KW-0804">Transcription</keyword>
<evidence type="ECO:0000256" key="3">
    <source>
        <dbReference type="ARBA" id="ARBA00023242"/>
    </source>
</evidence>
<evidence type="ECO:0000256" key="1">
    <source>
        <dbReference type="ARBA" id="ARBA00023015"/>
    </source>
</evidence>
<feature type="compositionally biased region" description="Polar residues" evidence="5">
    <location>
        <begin position="1"/>
        <end position="12"/>
    </location>
</feature>
<proteinExistence type="predicted"/>
<evidence type="ECO:0000256" key="2">
    <source>
        <dbReference type="ARBA" id="ARBA00023163"/>
    </source>
</evidence>
<dbReference type="CDD" id="cd00067">
    <property type="entry name" value="GAL4"/>
    <property type="match status" value="1"/>
</dbReference>
<keyword evidence="1" id="KW-0805">Transcription regulation</keyword>
<feature type="coiled-coil region" evidence="4">
    <location>
        <begin position="300"/>
        <end position="361"/>
    </location>
</feature>
<evidence type="ECO:0008006" key="8">
    <source>
        <dbReference type="Google" id="ProtNLM"/>
    </source>
</evidence>
<accession>A0ABR4HG59</accession>
<evidence type="ECO:0000313" key="7">
    <source>
        <dbReference type="Proteomes" id="UP001610334"/>
    </source>
</evidence>
<organism evidence="6 7">
    <name type="scientific">Aspergillus granulosus</name>
    <dbReference type="NCBI Taxonomy" id="176169"/>
    <lineage>
        <taxon>Eukaryota</taxon>
        <taxon>Fungi</taxon>
        <taxon>Dikarya</taxon>
        <taxon>Ascomycota</taxon>
        <taxon>Pezizomycotina</taxon>
        <taxon>Eurotiomycetes</taxon>
        <taxon>Eurotiomycetidae</taxon>
        <taxon>Eurotiales</taxon>
        <taxon>Aspergillaceae</taxon>
        <taxon>Aspergillus</taxon>
        <taxon>Aspergillus subgen. Nidulantes</taxon>
    </lineage>
</organism>
<name>A0ABR4HG59_9EURO</name>
<dbReference type="InterPro" id="IPR001138">
    <property type="entry name" value="Zn2Cys6_DnaBD"/>
</dbReference>
<keyword evidence="3" id="KW-0539">Nucleus</keyword>